<evidence type="ECO:0000313" key="2">
    <source>
        <dbReference type="Proteomes" id="UP000032049"/>
    </source>
</evidence>
<accession>A0A0D0GJ88</accession>
<reference evidence="1 2" key="1">
    <citation type="submission" date="2015-01" db="EMBL/GenBank/DDBJ databases">
        <title>Draft genome sequence of Pedobacter sp. NL19 isolated from sludge of an effluent treatment pond in an abandoned uranium mine.</title>
        <authorList>
            <person name="Santos T."/>
            <person name="Caetano T."/>
            <person name="Covas C."/>
            <person name="Cruz A."/>
            <person name="Mendo S."/>
        </authorList>
    </citation>
    <scope>NUCLEOTIDE SEQUENCE [LARGE SCALE GENOMIC DNA]</scope>
    <source>
        <strain evidence="1 2">NL19</strain>
    </source>
</reference>
<name>A0A0D0GJ88_9SPHI</name>
<comment type="caution">
    <text evidence="1">The sequence shown here is derived from an EMBL/GenBank/DDBJ whole genome shotgun (WGS) entry which is preliminary data.</text>
</comment>
<dbReference type="Proteomes" id="UP000032049">
    <property type="component" value="Unassembled WGS sequence"/>
</dbReference>
<dbReference type="EMBL" id="JXRA01000200">
    <property type="protein sequence ID" value="KIO74456.1"/>
    <property type="molecule type" value="Genomic_DNA"/>
</dbReference>
<sequence length="59" mass="6842">MFRKDEGNVVVLKLDGLRYSSQYTVFITLPITTQREVIRVEDESLKEAIVIALNKFIKI</sequence>
<protein>
    <submittedName>
        <fullName evidence="1">Contig200, whole genome shotgun sequence</fullName>
    </submittedName>
</protein>
<proteinExistence type="predicted"/>
<dbReference type="AlphaFoldDB" id="A0A0D0GJ88"/>
<keyword evidence="2" id="KW-1185">Reference proteome</keyword>
<organism evidence="1 2">
    <name type="scientific">Pedobacter lusitanus</name>
    <dbReference type="NCBI Taxonomy" id="1503925"/>
    <lineage>
        <taxon>Bacteria</taxon>
        <taxon>Pseudomonadati</taxon>
        <taxon>Bacteroidota</taxon>
        <taxon>Sphingobacteriia</taxon>
        <taxon>Sphingobacteriales</taxon>
        <taxon>Sphingobacteriaceae</taxon>
        <taxon>Pedobacter</taxon>
    </lineage>
</organism>
<evidence type="ECO:0000313" key="1">
    <source>
        <dbReference type="EMBL" id="KIO74456.1"/>
    </source>
</evidence>
<gene>
    <name evidence="1" type="ORF">TH53_26350</name>
</gene>